<name>G2PIQ9_ALLRU</name>
<reference evidence="1 2" key="2">
    <citation type="journal article" date="2012" name="Stand. Genomic Sci.">
        <title>Complete genome sequence of the facultatively anaerobic, appendaged bacterium Muricauda ruestringensis type strain (B1(T)).</title>
        <authorList>
            <person name="Huntemann M."/>
            <person name="Teshima H."/>
            <person name="Lapidus A."/>
            <person name="Nolan M."/>
            <person name="Lucas S."/>
            <person name="Hammon N."/>
            <person name="Deshpande S."/>
            <person name="Cheng J.F."/>
            <person name="Tapia R."/>
            <person name="Goodwin L.A."/>
            <person name="Pitluck S."/>
            <person name="Liolios K."/>
            <person name="Pagani I."/>
            <person name="Ivanova N."/>
            <person name="Mavromatis K."/>
            <person name="Mikhailova N."/>
            <person name="Pati A."/>
            <person name="Chen A."/>
            <person name="Palaniappan K."/>
            <person name="Land M."/>
            <person name="Hauser L."/>
            <person name="Pan C."/>
            <person name="Brambilla E.M."/>
            <person name="Rohde M."/>
            <person name="Spring S."/>
            <person name="Goker M."/>
            <person name="Detter J.C."/>
            <person name="Bristow J."/>
            <person name="Eisen J.A."/>
            <person name="Markowitz V."/>
            <person name="Hugenholtz P."/>
            <person name="Kyrpides N.C."/>
            <person name="Klenk H.P."/>
            <person name="Woyke T."/>
        </authorList>
    </citation>
    <scope>NUCLEOTIDE SEQUENCE [LARGE SCALE GENOMIC DNA]</scope>
    <source>
        <strain evidence="2">DSM 13258 / LMG 19739 / B1</strain>
    </source>
</reference>
<dbReference type="AlphaFoldDB" id="G2PIQ9"/>
<gene>
    <name evidence="1" type="ordered locus">Murru_2779</name>
</gene>
<sequence length="61" mass="7217">MEKKPVKVRLVGRNGRNYDIQFPYLHIPVTVNETLYRRMLKSAEYQFDSSTERLKEQGTAN</sequence>
<dbReference type="Proteomes" id="UP000008908">
    <property type="component" value="Chromosome"/>
</dbReference>
<dbReference type="STRING" id="886377.Murru_2779"/>
<accession>G2PIQ9</accession>
<reference evidence="2" key="1">
    <citation type="submission" date="2011-08" db="EMBL/GenBank/DDBJ databases">
        <title>The complete genome of Muricauda ruestringensis DSM 13258.</title>
        <authorList>
            <person name="Lucas S."/>
            <person name="Han J."/>
            <person name="Lapidus A."/>
            <person name="Bruce D."/>
            <person name="Goodwin L."/>
            <person name="Pitluck S."/>
            <person name="Peters L."/>
            <person name="Kyrpides N."/>
            <person name="Mavromatis K."/>
            <person name="Ivanova N."/>
            <person name="Ovchinnikova G."/>
            <person name="Teshima H."/>
            <person name="Detter J.C."/>
            <person name="Tapia R."/>
            <person name="Han C."/>
            <person name="Land M."/>
            <person name="Hauser L."/>
            <person name="Markowitz V."/>
            <person name="Cheng J.-F."/>
            <person name="Hugenholtz P."/>
            <person name="Woyke T."/>
            <person name="Wu D."/>
            <person name="Spring S."/>
            <person name="Schroeder M."/>
            <person name="Brambilla E."/>
            <person name="Klenk H.-P."/>
            <person name="Eisen J.A."/>
        </authorList>
    </citation>
    <scope>NUCLEOTIDE SEQUENCE [LARGE SCALE GENOMIC DNA]</scope>
    <source>
        <strain evidence="2">DSM 13258 / LMG 19739 / B1</strain>
    </source>
</reference>
<protein>
    <submittedName>
        <fullName evidence="1">Uncharacterized protein</fullName>
    </submittedName>
</protein>
<dbReference type="HOGENOM" id="CLU_2917625_0_0_10"/>
<dbReference type="eggNOG" id="ENOG5033AB1">
    <property type="taxonomic scope" value="Bacteria"/>
</dbReference>
<dbReference type="KEGG" id="mrs:Murru_2779"/>
<organism evidence="1 2">
    <name type="scientific">Allomuricauda ruestringensis (strain DSM 13258 / CIP 107369 / LMG 19739 / B1)</name>
    <name type="common">Muricauda ruestringensis</name>
    <dbReference type="NCBI Taxonomy" id="886377"/>
    <lineage>
        <taxon>Bacteria</taxon>
        <taxon>Pseudomonadati</taxon>
        <taxon>Bacteroidota</taxon>
        <taxon>Flavobacteriia</taxon>
        <taxon>Flavobacteriales</taxon>
        <taxon>Flavobacteriaceae</taxon>
        <taxon>Flagellimonas</taxon>
    </lineage>
</organism>
<dbReference type="EMBL" id="CP002999">
    <property type="protein sequence ID" value="AEM71804.1"/>
    <property type="molecule type" value="Genomic_DNA"/>
</dbReference>
<dbReference type="OrthoDB" id="1451930at2"/>
<proteinExistence type="predicted"/>
<keyword evidence="2" id="KW-1185">Reference proteome</keyword>
<evidence type="ECO:0000313" key="1">
    <source>
        <dbReference type="EMBL" id="AEM71804.1"/>
    </source>
</evidence>
<evidence type="ECO:0000313" key="2">
    <source>
        <dbReference type="Proteomes" id="UP000008908"/>
    </source>
</evidence>